<organism evidence="2 3">
    <name type="scientific">Elysia marginata</name>
    <dbReference type="NCBI Taxonomy" id="1093978"/>
    <lineage>
        <taxon>Eukaryota</taxon>
        <taxon>Metazoa</taxon>
        <taxon>Spiralia</taxon>
        <taxon>Lophotrochozoa</taxon>
        <taxon>Mollusca</taxon>
        <taxon>Gastropoda</taxon>
        <taxon>Heterobranchia</taxon>
        <taxon>Euthyneura</taxon>
        <taxon>Panpulmonata</taxon>
        <taxon>Sacoglossa</taxon>
        <taxon>Placobranchoidea</taxon>
        <taxon>Plakobranchidae</taxon>
        <taxon>Elysia</taxon>
    </lineage>
</organism>
<dbReference type="GO" id="GO:0043005">
    <property type="term" value="C:neuron projection"/>
    <property type="evidence" value="ECO:0007669"/>
    <property type="project" value="TreeGrafter"/>
</dbReference>
<dbReference type="InterPro" id="IPR036002">
    <property type="entry name" value="Stathmin_sf"/>
</dbReference>
<dbReference type="InterPro" id="IPR000956">
    <property type="entry name" value="Stathmin_fam"/>
</dbReference>
<accession>A0AAV4JRN9</accession>
<dbReference type="GO" id="GO:0007019">
    <property type="term" value="P:microtubule depolymerization"/>
    <property type="evidence" value="ECO:0007669"/>
    <property type="project" value="TreeGrafter"/>
</dbReference>
<keyword evidence="3" id="KW-1185">Reference proteome</keyword>
<feature type="compositionally biased region" description="Basic and acidic residues" evidence="1">
    <location>
        <begin position="36"/>
        <end position="45"/>
    </location>
</feature>
<dbReference type="GO" id="GO:0031110">
    <property type="term" value="P:regulation of microtubule polymerization or depolymerization"/>
    <property type="evidence" value="ECO:0007669"/>
    <property type="project" value="InterPro"/>
</dbReference>
<dbReference type="AlphaFoldDB" id="A0AAV4JRN9"/>
<gene>
    <name evidence="2" type="ORF">ElyMa_003430100</name>
</gene>
<dbReference type="PANTHER" id="PTHR10104:SF1">
    <property type="entry name" value="STATHMIN, ISOFORM D"/>
    <property type="match status" value="1"/>
</dbReference>
<dbReference type="GO" id="GO:0005737">
    <property type="term" value="C:cytoplasm"/>
    <property type="evidence" value="ECO:0007669"/>
    <property type="project" value="TreeGrafter"/>
</dbReference>
<dbReference type="Proteomes" id="UP000762676">
    <property type="component" value="Unassembled WGS sequence"/>
</dbReference>
<dbReference type="PRINTS" id="PR00345">
    <property type="entry name" value="STATHMIN"/>
</dbReference>
<dbReference type="EMBL" id="BMAT01007038">
    <property type="protein sequence ID" value="GFS24976.1"/>
    <property type="molecule type" value="Genomic_DNA"/>
</dbReference>
<dbReference type="Pfam" id="PF00836">
    <property type="entry name" value="Stathmin"/>
    <property type="match status" value="1"/>
</dbReference>
<evidence type="ECO:0000313" key="2">
    <source>
        <dbReference type="EMBL" id="GFS24976.1"/>
    </source>
</evidence>
<evidence type="ECO:0000313" key="3">
    <source>
        <dbReference type="Proteomes" id="UP000762676"/>
    </source>
</evidence>
<reference evidence="2 3" key="1">
    <citation type="journal article" date="2021" name="Elife">
        <title>Chloroplast acquisition without the gene transfer in kleptoplastic sea slugs, Plakobranchus ocellatus.</title>
        <authorList>
            <person name="Maeda T."/>
            <person name="Takahashi S."/>
            <person name="Yoshida T."/>
            <person name="Shimamura S."/>
            <person name="Takaki Y."/>
            <person name="Nagai Y."/>
            <person name="Toyoda A."/>
            <person name="Suzuki Y."/>
            <person name="Arimoto A."/>
            <person name="Ishii H."/>
            <person name="Satoh N."/>
            <person name="Nishiyama T."/>
            <person name="Hasebe M."/>
            <person name="Maruyama T."/>
            <person name="Minagawa J."/>
            <person name="Obokata J."/>
            <person name="Shigenobu S."/>
        </authorList>
    </citation>
    <scope>NUCLEOTIDE SEQUENCE [LARGE SCALE GENOMIC DNA]</scope>
</reference>
<sequence>MAAENQKPKHGSISFDVILKPAQTGNSKPLQLSPREPVKKREHTQEQINNKLKKAEQRRSLLEQERMEQLAKERQKALEVMNKNQCEVEKFSQKTKEKLRRSMEKYGEAREQQIRFLQDRLREHSLRVQEVQNAGEEMVREFEAKSEEKLSKKMETYEENRQNQLRGMLTKLKEHPCKRGWQNGTIALKKSKRRERSLNQGTAQLTCRWNGRVQGKVAVEKQH</sequence>
<dbReference type="SUPFAM" id="SSF101494">
    <property type="entry name" value="Stathmin"/>
    <property type="match status" value="2"/>
</dbReference>
<evidence type="ECO:0000256" key="1">
    <source>
        <dbReference type="SAM" id="MobiDB-lite"/>
    </source>
</evidence>
<feature type="region of interest" description="Disordered" evidence="1">
    <location>
        <begin position="1"/>
        <end position="56"/>
    </location>
</feature>
<protein>
    <submittedName>
        <fullName evidence="2">Stathmin</fullName>
    </submittedName>
</protein>
<dbReference type="PROSITE" id="PS51663">
    <property type="entry name" value="STATHMIN_3"/>
    <property type="match status" value="1"/>
</dbReference>
<name>A0AAV4JRN9_9GAST</name>
<dbReference type="GO" id="GO:0015631">
    <property type="term" value="F:tubulin binding"/>
    <property type="evidence" value="ECO:0007669"/>
    <property type="project" value="TreeGrafter"/>
</dbReference>
<dbReference type="PANTHER" id="PTHR10104">
    <property type="entry name" value="STATHMIN"/>
    <property type="match status" value="1"/>
</dbReference>
<comment type="caution">
    <text evidence="2">The sequence shown here is derived from an EMBL/GenBank/DDBJ whole genome shotgun (WGS) entry which is preliminary data.</text>
</comment>
<proteinExistence type="predicted"/>
<dbReference type="Gene3D" id="6.10.280.30">
    <property type="match status" value="1"/>
</dbReference>
<dbReference type="GO" id="GO:0031175">
    <property type="term" value="P:neuron projection development"/>
    <property type="evidence" value="ECO:0007669"/>
    <property type="project" value="TreeGrafter"/>
</dbReference>